<proteinExistence type="predicted"/>
<dbReference type="AlphaFoldDB" id="V4BCT9"/>
<accession>V4BCT9</accession>
<sequence>MFKRAISLLSCFAAGVFLATCFLDLLPGVRRTMVHVLYRLDIYTGFPMSEFVMVFGFFLILIVEQIVLTYKEGKLSQSQQNVNDVNKPLLNNETEEDLQSQHSLTGIRDDDSHSHSGHSYDIPHSSLRSVILLIALSMHSVFEGLAVGLQKTSGDVIGIFSALILHKSILGFSLGLNLVQSKLSQGVVMRSVLIFSVSAPLGVGVGMGIINLWDSTMSSLVQGLLSGIATGTFLYVTFFEVLPHEFNAHQDRLLKILFLILGYGTVTGILFLSGDIKKPFCAVENDLNT</sequence>
<organism evidence="7 8">
    <name type="scientific">Lottia gigantea</name>
    <name type="common">Giant owl limpet</name>
    <dbReference type="NCBI Taxonomy" id="225164"/>
    <lineage>
        <taxon>Eukaryota</taxon>
        <taxon>Metazoa</taxon>
        <taxon>Spiralia</taxon>
        <taxon>Lophotrochozoa</taxon>
        <taxon>Mollusca</taxon>
        <taxon>Gastropoda</taxon>
        <taxon>Patellogastropoda</taxon>
        <taxon>Lottioidea</taxon>
        <taxon>Lottiidae</taxon>
        <taxon>Lottia</taxon>
    </lineage>
</organism>
<feature type="transmembrane region" description="Helical" evidence="6">
    <location>
        <begin position="191"/>
        <end position="213"/>
    </location>
</feature>
<gene>
    <name evidence="7" type="ORF">LOTGIDRAFT_103006</name>
</gene>
<dbReference type="GO" id="GO:0005385">
    <property type="term" value="F:zinc ion transmembrane transporter activity"/>
    <property type="evidence" value="ECO:0007669"/>
    <property type="project" value="TreeGrafter"/>
</dbReference>
<evidence type="ECO:0000256" key="6">
    <source>
        <dbReference type="SAM" id="Phobius"/>
    </source>
</evidence>
<feature type="transmembrane region" description="Helical" evidence="6">
    <location>
        <begin position="42"/>
        <end position="63"/>
    </location>
</feature>
<dbReference type="HOGENOM" id="CLU_040462_1_0_1"/>
<keyword evidence="8" id="KW-1185">Reference proteome</keyword>
<evidence type="ECO:0000313" key="7">
    <source>
        <dbReference type="EMBL" id="ESP05556.1"/>
    </source>
</evidence>
<dbReference type="InterPro" id="IPR003689">
    <property type="entry name" value="ZIP"/>
</dbReference>
<dbReference type="OrthoDB" id="448280at2759"/>
<evidence type="ECO:0008006" key="9">
    <source>
        <dbReference type="Google" id="ProtNLM"/>
    </source>
</evidence>
<evidence type="ECO:0000313" key="8">
    <source>
        <dbReference type="Proteomes" id="UP000030746"/>
    </source>
</evidence>
<keyword evidence="3 6" id="KW-1133">Transmembrane helix</keyword>
<dbReference type="PANTHER" id="PTHR11040:SF140">
    <property type="entry name" value="ZRT (ZRT), IRT- (IRT-) LIKE PROTEIN TRANSPORTER"/>
    <property type="match status" value="1"/>
</dbReference>
<dbReference type="STRING" id="225164.V4BCT9"/>
<reference evidence="7 8" key="1">
    <citation type="journal article" date="2013" name="Nature">
        <title>Insights into bilaterian evolution from three spiralian genomes.</title>
        <authorList>
            <person name="Simakov O."/>
            <person name="Marletaz F."/>
            <person name="Cho S.J."/>
            <person name="Edsinger-Gonzales E."/>
            <person name="Havlak P."/>
            <person name="Hellsten U."/>
            <person name="Kuo D.H."/>
            <person name="Larsson T."/>
            <person name="Lv J."/>
            <person name="Arendt D."/>
            <person name="Savage R."/>
            <person name="Osoegawa K."/>
            <person name="de Jong P."/>
            <person name="Grimwood J."/>
            <person name="Chapman J.A."/>
            <person name="Shapiro H."/>
            <person name="Aerts A."/>
            <person name="Otillar R.P."/>
            <person name="Terry A.Y."/>
            <person name="Boore J.L."/>
            <person name="Grigoriev I.V."/>
            <person name="Lindberg D.R."/>
            <person name="Seaver E.C."/>
            <person name="Weisblat D.A."/>
            <person name="Putnam N.H."/>
            <person name="Rokhsar D.S."/>
        </authorList>
    </citation>
    <scope>NUCLEOTIDE SEQUENCE [LARGE SCALE GENOMIC DNA]</scope>
</reference>
<keyword evidence="4 6" id="KW-0472">Membrane</keyword>
<evidence type="ECO:0000256" key="4">
    <source>
        <dbReference type="ARBA" id="ARBA00023136"/>
    </source>
</evidence>
<evidence type="ECO:0000256" key="1">
    <source>
        <dbReference type="ARBA" id="ARBA00004141"/>
    </source>
</evidence>
<feature type="transmembrane region" description="Helical" evidence="6">
    <location>
        <begin position="130"/>
        <end position="150"/>
    </location>
</feature>
<protein>
    <recommendedName>
        <fullName evidence="9">Zinc transporter ZIP1</fullName>
    </recommendedName>
</protein>
<evidence type="ECO:0000256" key="5">
    <source>
        <dbReference type="SAM" id="MobiDB-lite"/>
    </source>
</evidence>
<name>V4BCT9_LOTGI</name>
<feature type="transmembrane region" description="Helical" evidence="6">
    <location>
        <begin position="253"/>
        <end position="272"/>
    </location>
</feature>
<dbReference type="PANTHER" id="PTHR11040">
    <property type="entry name" value="ZINC/IRON TRANSPORTER"/>
    <property type="match status" value="1"/>
</dbReference>
<dbReference type="KEGG" id="lgi:LOTGIDRAFT_103006"/>
<dbReference type="EMBL" id="KB199650">
    <property type="protein sequence ID" value="ESP05556.1"/>
    <property type="molecule type" value="Genomic_DNA"/>
</dbReference>
<dbReference type="OMA" id="CEIGQCK"/>
<feature type="transmembrane region" description="Helical" evidence="6">
    <location>
        <begin position="219"/>
        <end position="241"/>
    </location>
</feature>
<keyword evidence="2 6" id="KW-0812">Transmembrane</keyword>
<dbReference type="Proteomes" id="UP000030746">
    <property type="component" value="Unassembled WGS sequence"/>
</dbReference>
<feature type="transmembrane region" description="Helical" evidence="6">
    <location>
        <begin position="156"/>
        <end position="179"/>
    </location>
</feature>
<dbReference type="Pfam" id="PF02535">
    <property type="entry name" value="Zip"/>
    <property type="match status" value="1"/>
</dbReference>
<evidence type="ECO:0000256" key="2">
    <source>
        <dbReference type="ARBA" id="ARBA00022692"/>
    </source>
</evidence>
<evidence type="ECO:0000256" key="3">
    <source>
        <dbReference type="ARBA" id="ARBA00022989"/>
    </source>
</evidence>
<dbReference type="CTD" id="20229686"/>
<comment type="subcellular location">
    <subcellularLocation>
        <location evidence="1">Membrane</location>
        <topology evidence="1">Multi-pass membrane protein</topology>
    </subcellularLocation>
</comment>
<dbReference type="GO" id="GO:0005886">
    <property type="term" value="C:plasma membrane"/>
    <property type="evidence" value="ECO:0007669"/>
    <property type="project" value="TreeGrafter"/>
</dbReference>
<dbReference type="RefSeq" id="XP_009044101.1">
    <property type="nucleotide sequence ID" value="XM_009045853.1"/>
</dbReference>
<dbReference type="GeneID" id="20229686"/>
<feature type="region of interest" description="Disordered" evidence="5">
    <location>
        <begin position="101"/>
        <end position="120"/>
    </location>
</feature>